<dbReference type="RefSeq" id="WP_100848882.1">
    <property type="nucleotide sequence ID" value="NZ_BMJF01000003.1"/>
</dbReference>
<accession>A0A2K8QK02</accession>
<name>A0A2K8QK02_9GAMM</name>
<dbReference type="EMBL" id="CP025003">
    <property type="protein sequence ID" value="ATZ93060.1"/>
    <property type="molecule type" value="Genomic_DNA"/>
</dbReference>
<keyword evidence="2" id="KW-1185">Reference proteome</keyword>
<proteinExistence type="predicted"/>
<reference evidence="2" key="1">
    <citation type="journal article" date="2018" name="Genome Announc.">
        <title>Complete genome sequence of a Dickeya fangzhongdai type strain causing bleeding canker of pear tree trunks.</title>
        <authorList>
            <person name="Zhao Y."/>
            <person name="Tian Y."/>
            <person name="Li X."/>
            <person name="Hu B."/>
        </authorList>
    </citation>
    <scope>NUCLEOTIDE SEQUENCE [LARGE SCALE GENOMIC DNA]</scope>
    <source>
        <strain evidence="2">DSM 101947</strain>
    </source>
</reference>
<dbReference type="InterPro" id="IPR025332">
    <property type="entry name" value="DUF4238"/>
</dbReference>
<evidence type="ECO:0008006" key="3">
    <source>
        <dbReference type="Google" id="ProtNLM"/>
    </source>
</evidence>
<dbReference type="AlphaFoldDB" id="A0A2K8QK02"/>
<dbReference type="GeneID" id="66563338"/>
<protein>
    <recommendedName>
        <fullName evidence="3">DUF4238 domain-containing protein</fullName>
    </recommendedName>
</protein>
<evidence type="ECO:0000313" key="1">
    <source>
        <dbReference type="EMBL" id="ATZ93060.1"/>
    </source>
</evidence>
<dbReference type="Proteomes" id="UP000231901">
    <property type="component" value="Chromosome"/>
</dbReference>
<sequence>MKITRKQHHVYRKYLSSWTDNKETKGKIWCYFKKNRAIHNPSLMGIAHERDFYELKELTDLEKIALAFLSKPNNKSKQELPLFDTLKNVIKIENINKNLKNSKLEDKGNQNLSDFRKQFGEEIQGFYESWGIHYLATLEKKDLEFFLCEKQRIEFAFFLFMQYARTTSQRKRFIQLYEFIKMSKPVIGKNMEKLAEPLIREQVSISIRTARAQLYEIDNNLKIEKIVPYLIENQVLEMVTLFSILNPMKLDLLISPPNNHFITADQPVINLMADPDYQNIQGNSFYYPITPELAIKMAQHDNWQTQILHISKEEVHSLNEKIAQLSDAQIYACCKEDLEWLLN</sequence>
<dbReference type="Pfam" id="PF14022">
    <property type="entry name" value="DUF4238"/>
    <property type="match status" value="1"/>
</dbReference>
<gene>
    <name evidence="1" type="ORF">CVE23_03155</name>
</gene>
<organism evidence="1 2">
    <name type="scientific">Dickeya fangzhongdai</name>
    <dbReference type="NCBI Taxonomy" id="1778540"/>
    <lineage>
        <taxon>Bacteria</taxon>
        <taxon>Pseudomonadati</taxon>
        <taxon>Pseudomonadota</taxon>
        <taxon>Gammaproteobacteria</taxon>
        <taxon>Enterobacterales</taxon>
        <taxon>Pectobacteriaceae</taxon>
        <taxon>Dickeya</taxon>
    </lineage>
</organism>
<evidence type="ECO:0000313" key="2">
    <source>
        <dbReference type="Proteomes" id="UP000231901"/>
    </source>
</evidence>
<dbReference type="KEGG" id="dfn:CVE23_03155"/>